<proteinExistence type="predicted"/>
<feature type="transmembrane region" description="Helical" evidence="2">
    <location>
        <begin position="251"/>
        <end position="274"/>
    </location>
</feature>
<feature type="transmembrane region" description="Helical" evidence="2">
    <location>
        <begin position="197"/>
        <end position="218"/>
    </location>
</feature>
<dbReference type="Proteomes" id="UP000177306">
    <property type="component" value="Unassembled WGS sequence"/>
</dbReference>
<name>A0A1F6EG45_9BACT</name>
<feature type="transmembrane region" description="Helical" evidence="2">
    <location>
        <begin position="12"/>
        <end position="38"/>
    </location>
</feature>
<dbReference type="EMBL" id="MFLY01000037">
    <property type="protein sequence ID" value="OGG72614.1"/>
    <property type="molecule type" value="Genomic_DNA"/>
</dbReference>
<evidence type="ECO:0000256" key="2">
    <source>
        <dbReference type="SAM" id="Phobius"/>
    </source>
</evidence>
<organism evidence="3 4">
    <name type="scientific">Candidatus Kaiserbacteria bacterium RIFCSPLOWO2_01_FULL_53_17</name>
    <dbReference type="NCBI Taxonomy" id="1798511"/>
    <lineage>
        <taxon>Bacteria</taxon>
        <taxon>Candidatus Kaiseribacteriota</taxon>
    </lineage>
</organism>
<accession>A0A1F6EG45</accession>
<evidence type="ECO:0000313" key="3">
    <source>
        <dbReference type="EMBL" id="OGG72614.1"/>
    </source>
</evidence>
<sequence length="687" mass="75049">MTIKIGAAGLTAWLFYESIGAGLINLAGIFLGIAQLLLDVTIEYTIVGFNRLISATVLQELNLVWTLFRDIANIVIIGMFTFIAISTILGSETFGARKMIAKVLVVAVLINFSLLFTRVIIESSNFVARHFYQAMLPQTAASAAASSQSVIDTITNNTERQGISASFVRLTGLSGALNARQTLERIADEADGRWPALFYSIGVSLLFVVLASVLLYITGLLVVRAVLMIFLMVTSSLAFAAYLIPQFSNGWGTWWGALLRNAIFAPILMVLLWVDLRVGTALAGGSQGGTFDTLFYQQSNVSGIEILLIYFILIGMLIATAIFANSFSSQIVGFNWASFASTLPFALASRYGLAPLGRATFGRAGAAYKKRLEVARDAATLLPGGEVLAKSLNRSLMRSEKYGIAALAKKDFNLFNVADKFQKKGLTGLLAGKSVVGGYDKLSKERDKRIAAEAGNLVLSQEKAEKQLGTKMKNERGETIEALKDLHKTAQEQLRTTKEEAEKTRGAREMAHKTHADEHKQEVDRMQEMEKAFAVKIEKGDMTKDEAENAEREHKTGMLAQAEKIEKARLKAERSEKLIDNPETVRAAQEKLEGVGNRLNKMASEVEKEAKRAVGRSADTAASYAAEKGGGWLGLVGLNQLEGDSAKAAFRKEFKNRELKEQMKAWKALSEEVGGEAKAKTDSEEKH</sequence>
<evidence type="ECO:0000313" key="4">
    <source>
        <dbReference type="Proteomes" id="UP000177306"/>
    </source>
</evidence>
<feature type="transmembrane region" description="Helical" evidence="2">
    <location>
        <begin position="225"/>
        <end position="245"/>
    </location>
</feature>
<keyword evidence="2" id="KW-0812">Transmembrane</keyword>
<protein>
    <submittedName>
        <fullName evidence="3">Uncharacterized protein</fullName>
    </submittedName>
</protein>
<feature type="transmembrane region" description="Helical" evidence="2">
    <location>
        <begin position="103"/>
        <end position="121"/>
    </location>
</feature>
<reference evidence="3 4" key="1">
    <citation type="journal article" date="2016" name="Nat. Commun.">
        <title>Thousands of microbial genomes shed light on interconnected biogeochemical processes in an aquifer system.</title>
        <authorList>
            <person name="Anantharaman K."/>
            <person name="Brown C.T."/>
            <person name="Hug L.A."/>
            <person name="Sharon I."/>
            <person name="Castelle C.J."/>
            <person name="Probst A.J."/>
            <person name="Thomas B.C."/>
            <person name="Singh A."/>
            <person name="Wilkins M.J."/>
            <person name="Karaoz U."/>
            <person name="Brodie E.L."/>
            <person name="Williams K.H."/>
            <person name="Hubbard S.S."/>
            <person name="Banfield J.F."/>
        </authorList>
    </citation>
    <scope>NUCLEOTIDE SEQUENCE [LARGE SCALE GENOMIC DNA]</scope>
</reference>
<keyword evidence="2" id="KW-0472">Membrane</keyword>
<dbReference type="AlphaFoldDB" id="A0A1F6EG45"/>
<feature type="region of interest" description="Disordered" evidence="1">
    <location>
        <begin position="496"/>
        <end position="523"/>
    </location>
</feature>
<feature type="transmembrane region" description="Helical" evidence="2">
    <location>
        <begin position="71"/>
        <end position="91"/>
    </location>
</feature>
<gene>
    <name evidence="3" type="ORF">A3A38_03195</name>
</gene>
<evidence type="ECO:0000256" key="1">
    <source>
        <dbReference type="SAM" id="MobiDB-lite"/>
    </source>
</evidence>
<keyword evidence="2" id="KW-1133">Transmembrane helix</keyword>
<feature type="transmembrane region" description="Helical" evidence="2">
    <location>
        <begin position="307"/>
        <end position="327"/>
    </location>
</feature>
<comment type="caution">
    <text evidence="3">The sequence shown here is derived from an EMBL/GenBank/DDBJ whole genome shotgun (WGS) entry which is preliminary data.</text>
</comment>